<organism evidence="3 4">
    <name type="scientific">Microbaculum marinisediminis</name>
    <dbReference type="NCBI Taxonomy" id="2931392"/>
    <lineage>
        <taxon>Bacteria</taxon>
        <taxon>Pseudomonadati</taxon>
        <taxon>Pseudomonadota</taxon>
        <taxon>Alphaproteobacteria</taxon>
        <taxon>Hyphomicrobiales</taxon>
        <taxon>Tepidamorphaceae</taxon>
        <taxon>Microbaculum</taxon>
    </lineage>
</organism>
<name>A0AAW5R4I8_9HYPH</name>
<evidence type="ECO:0000313" key="3">
    <source>
        <dbReference type="EMBL" id="MCT8973534.1"/>
    </source>
</evidence>
<feature type="domain" description="AMP-dependent synthetase/ligase" evidence="1">
    <location>
        <begin position="19"/>
        <end position="372"/>
    </location>
</feature>
<proteinExistence type="predicted"/>
<gene>
    <name evidence="3" type="ORF">MUB46_16850</name>
</gene>
<dbReference type="PANTHER" id="PTHR43767:SF10">
    <property type="entry name" value="SURFACTIN SYNTHASE SUBUNIT 1"/>
    <property type="match status" value="1"/>
</dbReference>
<keyword evidence="4" id="KW-1185">Reference proteome</keyword>
<dbReference type="Pfam" id="PF00501">
    <property type="entry name" value="AMP-binding"/>
    <property type="match status" value="1"/>
</dbReference>
<dbReference type="PROSITE" id="PS00455">
    <property type="entry name" value="AMP_BINDING"/>
    <property type="match status" value="1"/>
</dbReference>
<dbReference type="Pfam" id="PF13193">
    <property type="entry name" value="AMP-binding_C"/>
    <property type="match status" value="1"/>
</dbReference>
<evidence type="ECO:0000313" key="4">
    <source>
        <dbReference type="Proteomes" id="UP001320898"/>
    </source>
</evidence>
<feature type="domain" description="AMP-binding enzyme C-terminal" evidence="2">
    <location>
        <begin position="423"/>
        <end position="498"/>
    </location>
</feature>
<dbReference type="EMBL" id="JALIDZ010000007">
    <property type="protein sequence ID" value="MCT8973534.1"/>
    <property type="molecule type" value="Genomic_DNA"/>
</dbReference>
<comment type="caution">
    <text evidence="3">The sequence shown here is derived from an EMBL/GenBank/DDBJ whole genome shotgun (WGS) entry which is preliminary data.</text>
</comment>
<dbReference type="Proteomes" id="UP001320898">
    <property type="component" value="Unassembled WGS sequence"/>
</dbReference>
<dbReference type="Gene3D" id="3.30.300.30">
    <property type="match status" value="1"/>
</dbReference>
<dbReference type="Gene3D" id="3.40.50.12780">
    <property type="entry name" value="N-terminal domain of ligase-like"/>
    <property type="match status" value="1"/>
</dbReference>
<dbReference type="PANTHER" id="PTHR43767">
    <property type="entry name" value="LONG-CHAIN-FATTY-ACID--COA LIGASE"/>
    <property type="match status" value="1"/>
</dbReference>
<dbReference type="InterPro" id="IPR045851">
    <property type="entry name" value="AMP-bd_C_sf"/>
</dbReference>
<dbReference type="GO" id="GO:0016877">
    <property type="term" value="F:ligase activity, forming carbon-sulfur bonds"/>
    <property type="evidence" value="ECO:0007669"/>
    <property type="project" value="UniProtKB-ARBA"/>
</dbReference>
<dbReference type="InterPro" id="IPR020845">
    <property type="entry name" value="AMP-binding_CS"/>
</dbReference>
<dbReference type="RefSeq" id="WP_261617097.1">
    <property type="nucleotide sequence ID" value="NZ_JALIDZ010000007.1"/>
</dbReference>
<evidence type="ECO:0000259" key="1">
    <source>
        <dbReference type="Pfam" id="PF00501"/>
    </source>
</evidence>
<dbReference type="SUPFAM" id="SSF56801">
    <property type="entry name" value="Acetyl-CoA synthetase-like"/>
    <property type="match status" value="1"/>
</dbReference>
<dbReference type="InterPro" id="IPR050237">
    <property type="entry name" value="ATP-dep_AMP-bd_enzyme"/>
</dbReference>
<dbReference type="InterPro" id="IPR025110">
    <property type="entry name" value="AMP-bd_C"/>
</dbReference>
<evidence type="ECO:0000259" key="2">
    <source>
        <dbReference type="Pfam" id="PF13193"/>
    </source>
</evidence>
<dbReference type="AlphaFoldDB" id="A0AAW5R4I8"/>
<sequence length="511" mass="54917">MRANLNTLTAYPSVLHMLFDRAGKTPMAPAMIEGDRSLDYAGLTRCIAGCAAWLRDRGVAGGRVALIAQNSLDCAVALYAVHAAGAQVVPVNPAYTERELKQILEDADPALVLFDAAREAELGLLLEGLGVPGEAIGPGKRLLDAWKDDAGVPLPASLPGPDDLATLQYTGGTTGLPKGVNITHGQIAVNVAQREAALPTGANEVVLCVMPLFHVFATSMCLYLAANCGGLLVILPRYRPDLVLEALMRHKVTRLPAGPTIISGLMSFEGFGEADLGSLRAVYSGSAALPEAVLQQWEERVGCPIYEGYGQSEAGPVLTYQYEGENRIPGSVGRPVPETEVQIVDPEEGRTVLPVGEVGEIRARGPQIMAGYRARPQETAAALRDGWLYTGDIGRLDADGNLYISDRKKDMVITGGYNVYPREVEEVLHSHPSVSEAAVIGRPDDYRGEIVVAYLAMRPGAERDFDTLEEYCRQNLARYKVPARFVQLPSLPRTVIGKLDKPALHAMADRA</sequence>
<accession>A0AAW5R4I8</accession>
<protein>
    <submittedName>
        <fullName evidence="3">AMP-binding protein</fullName>
    </submittedName>
</protein>
<dbReference type="InterPro" id="IPR000873">
    <property type="entry name" value="AMP-dep_synth/lig_dom"/>
</dbReference>
<reference evidence="3 4" key="1">
    <citation type="submission" date="2022-04" db="EMBL/GenBank/DDBJ databases">
        <authorList>
            <person name="Ye Y.-Q."/>
            <person name="Du Z.-J."/>
        </authorList>
    </citation>
    <scope>NUCLEOTIDE SEQUENCE [LARGE SCALE GENOMIC DNA]</scope>
    <source>
        <strain evidence="3 4">A6E488</strain>
    </source>
</reference>
<dbReference type="InterPro" id="IPR042099">
    <property type="entry name" value="ANL_N_sf"/>
</dbReference>